<dbReference type="InterPro" id="IPR015025">
    <property type="entry name" value="PoNi_C"/>
</dbReference>
<reference evidence="3" key="1">
    <citation type="submission" date="2020-01" db="EMBL/GenBank/DDBJ databases">
        <authorList>
            <person name="Meier V. D."/>
            <person name="Meier V D."/>
        </authorList>
    </citation>
    <scope>NUCLEOTIDE SEQUENCE</scope>
    <source>
        <strain evidence="3">HLG_WM_MAG_05</strain>
    </source>
</reference>
<dbReference type="Pfam" id="PF08928">
    <property type="entry name" value="PoNi_N"/>
    <property type="match status" value="1"/>
</dbReference>
<proteinExistence type="predicted"/>
<dbReference type="InterPro" id="IPR015024">
    <property type="entry name" value="PoNi_N"/>
</dbReference>
<evidence type="ECO:0000259" key="2">
    <source>
        <dbReference type="Pfam" id="PF08929"/>
    </source>
</evidence>
<evidence type="ECO:0000259" key="1">
    <source>
        <dbReference type="Pfam" id="PF08928"/>
    </source>
</evidence>
<feature type="domain" description="PoNi N-terminal" evidence="1">
    <location>
        <begin position="4"/>
        <end position="118"/>
    </location>
</feature>
<sequence length="240" mass="29264">MTRDTLRTEKEFIKYINEKKNYLIIREKELLTQIFSRDSYRKDALRRLADSYLDLINALYSVGNEINELREYMIRLIELVEESWKYKSFSTYNYSDILTYISLAYLLEINEENFQKLVFIRDCVKSRDNILDFIINAKLNDRKVNTRLMKWGKNKRLAKVINAKSKEEAQKLMKEDYLRYWYFSQQALYWHDRHKRNIDIYTGYWSFEAAAITKILGLDDSSYRDNKYYPKDMIKREENE</sequence>
<dbReference type="SUPFAM" id="SSF140731">
    <property type="entry name" value="PA2201 C-terminal domain-like"/>
    <property type="match status" value="1"/>
</dbReference>
<protein>
    <recommendedName>
        <fullName evidence="4">DUF1911 domain-containing protein</fullName>
    </recommendedName>
</protein>
<evidence type="ECO:0000313" key="3">
    <source>
        <dbReference type="EMBL" id="CAA6801588.1"/>
    </source>
</evidence>
<gene>
    <name evidence="3" type="ORF">HELGO_WM10287</name>
</gene>
<evidence type="ECO:0008006" key="4">
    <source>
        <dbReference type="Google" id="ProtNLM"/>
    </source>
</evidence>
<organism evidence="3">
    <name type="scientific">uncultured Sulfurovum sp</name>
    <dbReference type="NCBI Taxonomy" id="269237"/>
    <lineage>
        <taxon>Bacteria</taxon>
        <taxon>Pseudomonadati</taxon>
        <taxon>Campylobacterota</taxon>
        <taxon>Epsilonproteobacteria</taxon>
        <taxon>Campylobacterales</taxon>
        <taxon>Sulfurovaceae</taxon>
        <taxon>Sulfurovum</taxon>
        <taxon>environmental samples</taxon>
    </lineage>
</organism>
<dbReference type="Gene3D" id="1.10.3920.10">
    <property type="entry name" value="PA2201 C-terminal domain-like"/>
    <property type="match status" value="1"/>
</dbReference>
<feature type="domain" description="PoNi C-terminal" evidence="2">
    <location>
        <begin position="127"/>
        <end position="233"/>
    </location>
</feature>
<dbReference type="EMBL" id="CACVAU010000003">
    <property type="protein sequence ID" value="CAA6801588.1"/>
    <property type="molecule type" value="Genomic_DNA"/>
</dbReference>
<dbReference type="Pfam" id="PF08929">
    <property type="entry name" value="PoNi_C"/>
    <property type="match status" value="1"/>
</dbReference>
<name>A0A6S6SFG7_9BACT</name>
<dbReference type="AlphaFoldDB" id="A0A6S6SFG7"/>
<dbReference type="InterPro" id="IPR028983">
    <property type="entry name" value="PA2201-like_C"/>
</dbReference>
<accession>A0A6S6SFG7</accession>